<dbReference type="EMBL" id="CP071182">
    <property type="protein sequence ID" value="QSO45898.1"/>
    <property type="molecule type" value="Genomic_DNA"/>
</dbReference>
<protein>
    <submittedName>
        <fullName evidence="1">Uncharacterized protein</fullName>
    </submittedName>
</protein>
<dbReference type="KEGG" id="afx:JZ786_15285"/>
<gene>
    <name evidence="1" type="ORF">JZ786_15285</name>
</gene>
<dbReference type="AlphaFoldDB" id="A0A9X7VVL0"/>
<evidence type="ECO:0000313" key="1">
    <source>
        <dbReference type="EMBL" id="QSO45898.1"/>
    </source>
</evidence>
<proteinExistence type="predicted"/>
<keyword evidence="2" id="KW-1185">Reference proteome</keyword>
<accession>A0A9X7VVL0</accession>
<reference evidence="1 2" key="1">
    <citation type="submission" date="2021-02" db="EMBL/GenBank/DDBJ databases">
        <title>Alicyclobacillus curvatus sp. nov. and Alicyclobacillus mengziensis sp. nov., two acidophilic bacteria isolated from acid mine drainage.</title>
        <authorList>
            <person name="Huang Y."/>
        </authorList>
    </citation>
    <scope>NUCLEOTIDE SEQUENCE [LARGE SCALE GENOMIC DNA]</scope>
    <source>
        <strain evidence="1 2">S30H14</strain>
    </source>
</reference>
<dbReference type="RefSeq" id="WP_206655270.1">
    <property type="nucleotide sequence ID" value="NZ_CP071182.1"/>
</dbReference>
<evidence type="ECO:0000313" key="2">
    <source>
        <dbReference type="Proteomes" id="UP000663505"/>
    </source>
</evidence>
<name>A0A9X7VVL0_9BACL</name>
<dbReference type="Proteomes" id="UP000663505">
    <property type="component" value="Chromosome"/>
</dbReference>
<organism evidence="1 2">
    <name type="scientific">Alicyclobacillus mengziensis</name>
    <dbReference type="NCBI Taxonomy" id="2931921"/>
    <lineage>
        <taxon>Bacteria</taxon>
        <taxon>Bacillati</taxon>
        <taxon>Bacillota</taxon>
        <taxon>Bacilli</taxon>
        <taxon>Bacillales</taxon>
        <taxon>Alicyclobacillaceae</taxon>
        <taxon>Alicyclobacillus</taxon>
    </lineage>
</organism>
<sequence>MQVIVLTVVFNLIAFTMVSLSLRSVQIENLHHKERQTYWRARSTALSVLKTLESGGNVATTFMTTSKTGTTSVTVTSDNVVLVKVDAKTAAAEARIQFQFNKATQEVMSWMDNAGTGS</sequence>